<reference evidence="2 3" key="1">
    <citation type="journal article" date="2009" name="J. Bacteriol.">
        <title>Complete and draft genome sequences of six members of the Aquificales.</title>
        <authorList>
            <person name="Reysenbach A.L."/>
            <person name="Hamamura N."/>
            <person name="Podar M."/>
            <person name="Griffiths E."/>
            <person name="Ferreira S."/>
            <person name="Hochstein R."/>
            <person name="Heidelberg J."/>
            <person name="Johnson J."/>
            <person name="Mead D."/>
            <person name="Pohorille A."/>
            <person name="Sarmiento M."/>
            <person name="Schweighofer K."/>
            <person name="Seshadri R."/>
            <person name="Voytek M.A."/>
        </authorList>
    </citation>
    <scope>NUCLEOTIDE SEQUENCE [LARGE SCALE GENOMIC DNA]</scope>
    <source>
        <strain evidence="3">DSM 14350 / EX-H1</strain>
        <plasmid evidence="3">pPERMA01</plasmid>
    </source>
</reference>
<dbReference type="AlphaFoldDB" id="C0QUY6"/>
<dbReference type="HOGENOM" id="CLU_2233985_0_0_0"/>
<name>C0QUY6_PERMH</name>
<keyword evidence="1" id="KW-0732">Signal</keyword>
<proteinExistence type="predicted"/>
<dbReference type="KEGG" id="pmx:PERMA_A0057"/>
<keyword evidence="3" id="KW-1185">Reference proteome</keyword>
<dbReference type="PaxDb" id="123214-PERMA_A0057"/>
<evidence type="ECO:0000256" key="1">
    <source>
        <dbReference type="SAM" id="SignalP"/>
    </source>
</evidence>
<evidence type="ECO:0000313" key="3">
    <source>
        <dbReference type="Proteomes" id="UP000001366"/>
    </source>
</evidence>
<dbReference type="RefSeq" id="WP_012675154.1">
    <property type="nucleotide sequence ID" value="NC_012439.1"/>
</dbReference>
<keyword evidence="2" id="KW-0614">Plasmid</keyword>
<dbReference type="Proteomes" id="UP000001366">
    <property type="component" value="Plasmid unnamed"/>
</dbReference>
<protein>
    <submittedName>
        <fullName evidence="2">Uncharacterized protein</fullName>
    </submittedName>
</protein>
<gene>
    <name evidence="2" type="ordered locus">PERMA_A0057</name>
</gene>
<feature type="signal peptide" evidence="1">
    <location>
        <begin position="1"/>
        <end position="17"/>
    </location>
</feature>
<organism evidence="2 3">
    <name type="scientific">Persephonella marina (strain DSM 14350 / EX-H1)</name>
    <dbReference type="NCBI Taxonomy" id="123214"/>
    <lineage>
        <taxon>Bacteria</taxon>
        <taxon>Pseudomonadati</taxon>
        <taxon>Aquificota</taxon>
        <taxon>Aquificia</taxon>
        <taxon>Aquificales</taxon>
        <taxon>Hydrogenothermaceae</taxon>
        <taxon>Persephonella</taxon>
    </lineage>
</organism>
<accession>C0QUY6</accession>
<sequence length="105" mass="11712">MKRYILSCLAIFSIATASELGITEKDCDRLMAQLKGCVIDLYHKKGIPVDEAIRTCGQIQAKGLCEQKGIDFGKCVGVYSMEMANSCADNLMKVKLELKEQLYRN</sequence>
<evidence type="ECO:0000313" key="2">
    <source>
        <dbReference type="EMBL" id="ACO04966.1"/>
    </source>
</evidence>
<feature type="chain" id="PRO_5002900796" evidence="1">
    <location>
        <begin position="18"/>
        <end position="105"/>
    </location>
</feature>
<dbReference type="EMBL" id="CP001231">
    <property type="protein sequence ID" value="ACO04966.1"/>
    <property type="molecule type" value="Genomic_DNA"/>
</dbReference>
<geneLocation type="plasmid" evidence="3">
    <name>pPERMA01</name>
</geneLocation>